<evidence type="ECO:0000313" key="1">
    <source>
        <dbReference type="EMBL" id="MBX14788.1"/>
    </source>
</evidence>
<sequence length="45" mass="5510">MSIPSWEGYWKQRDHVPKRETVIQLKKIWQDVLESQLTSWKSCYT</sequence>
<reference evidence="1" key="1">
    <citation type="submission" date="2018-02" db="EMBL/GenBank/DDBJ databases">
        <title>Rhizophora mucronata_Transcriptome.</title>
        <authorList>
            <person name="Meera S.P."/>
            <person name="Sreeshan A."/>
            <person name="Augustine A."/>
        </authorList>
    </citation>
    <scope>NUCLEOTIDE SEQUENCE</scope>
    <source>
        <tissue evidence="1">Leaf</tissue>
    </source>
</reference>
<accession>A0A2P2L9Y5</accession>
<dbReference type="EMBL" id="GGEC01034304">
    <property type="protein sequence ID" value="MBX14788.1"/>
    <property type="molecule type" value="Transcribed_RNA"/>
</dbReference>
<protein>
    <submittedName>
        <fullName evidence="1">RNA polymerase sigma factor rpoD</fullName>
    </submittedName>
</protein>
<dbReference type="AlphaFoldDB" id="A0A2P2L9Y5"/>
<organism evidence="1">
    <name type="scientific">Rhizophora mucronata</name>
    <name type="common">Asiatic mangrove</name>
    <dbReference type="NCBI Taxonomy" id="61149"/>
    <lineage>
        <taxon>Eukaryota</taxon>
        <taxon>Viridiplantae</taxon>
        <taxon>Streptophyta</taxon>
        <taxon>Embryophyta</taxon>
        <taxon>Tracheophyta</taxon>
        <taxon>Spermatophyta</taxon>
        <taxon>Magnoliopsida</taxon>
        <taxon>eudicotyledons</taxon>
        <taxon>Gunneridae</taxon>
        <taxon>Pentapetalae</taxon>
        <taxon>rosids</taxon>
        <taxon>fabids</taxon>
        <taxon>Malpighiales</taxon>
        <taxon>Rhizophoraceae</taxon>
        <taxon>Rhizophora</taxon>
    </lineage>
</organism>
<proteinExistence type="predicted"/>
<name>A0A2P2L9Y5_RHIMU</name>